<proteinExistence type="predicted"/>
<dbReference type="InterPro" id="IPR011006">
    <property type="entry name" value="CheY-like_superfamily"/>
</dbReference>
<dbReference type="GO" id="GO:0000160">
    <property type="term" value="P:phosphorelay signal transduction system"/>
    <property type="evidence" value="ECO:0007669"/>
    <property type="project" value="InterPro"/>
</dbReference>
<feature type="modified residue" description="4-aspartylphosphate" evidence="1">
    <location>
        <position position="70"/>
    </location>
</feature>
<dbReference type="AlphaFoldDB" id="K1L6X4"/>
<dbReference type="OrthoDB" id="1524091at2"/>
<evidence type="ECO:0000313" key="3">
    <source>
        <dbReference type="EMBL" id="EKB47837.1"/>
    </source>
</evidence>
<dbReference type="Pfam" id="PF00072">
    <property type="entry name" value="Response_reg"/>
    <property type="match status" value="1"/>
</dbReference>
<name>K1L6X4_CECL9</name>
<keyword evidence="4" id="KW-1185">Reference proteome</keyword>
<organism evidence="3 4">
    <name type="scientific">Cecembia lonarensis (strain CCUG 58316 / KCTC 22772 / LW9)</name>
    <dbReference type="NCBI Taxonomy" id="1225176"/>
    <lineage>
        <taxon>Bacteria</taxon>
        <taxon>Pseudomonadati</taxon>
        <taxon>Bacteroidota</taxon>
        <taxon>Cytophagia</taxon>
        <taxon>Cytophagales</taxon>
        <taxon>Cyclobacteriaceae</taxon>
        <taxon>Cecembia</taxon>
    </lineage>
</organism>
<gene>
    <name evidence="3" type="ORF">B879_03546</name>
</gene>
<accession>K1L6X4</accession>
<dbReference type="PANTHER" id="PTHR44520">
    <property type="entry name" value="RESPONSE REGULATOR RCP1-RELATED"/>
    <property type="match status" value="1"/>
</dbReference>
<feature type="domain" description="Response regulatory" evidence="2">
    <location>
        <begin position="8"/>
        <end position="140"/>
    </location>
</feature>
<evidence type="ECO:0000259" key="2">
    <source>
        <dbReference type="PROSITE" id="PS50110"/>
    </source>
</evidence>
<keyword evidence="1" id="KW-0597">Phosphoprotein</keyword>
<dbReference type="RefSeq" id="WP_009186562.1">
    <property type="nucleotide sequence ID" value="NZ_AMGM01000086.1"/>
</dbReference>
<dbReference type="SUPFAM" id="SSF52172">
    <property type="entry name" value="CheY-like"/>
    <property type="match status" value="1"/>
</dbReference>
<evidence type="ECO:0000256" key="1">
    <source>
        <dbReference type="PROSITE-ProRule" id="PRU00169"/>
    </source>
</evidence>
<dbReference type="PANTHER" id="PTHR44520:SF2">
    <property type="entry name" value="RESPONSE REGULATOR RCP1"/>
    <property type="match status" value="1"/>
</dbReference>
<dbReference type="Proteomes" id="UP000004478">
    <property type="component" value="Unassembled WGS sequence"/>
</dbReference>
<protein>
    <recommendedName>
        <fullName evidence="2">Response regulatory domain-containing protein</fullName>
    </recommendedName>
</protein>
<dbReference type="InterPro" id="IPR052893">
    <property type="entry name" value="TCS_response_regulator"/>
</dbReference>
<dbReference type="PROSITE" id="PS50110">
    <property type="entry name" value="RESPONSE_REGULATORY"/>
    <property type="match status" value="1"/>
</dbReference>
<comment type="caution">
    <text evidence="3">The sequence shown here is derived from an EMBL/GenBank/DDBJ whole genome shotgun (WGS) entry which is preliminary data.</text>
</comment>
<dbReference type="InterPro" id="IPR001789">
    <property type="entry name" value="Sig_transdc_resp-reg_receiver"/>
</dbReference>
<reference evidence="3 4" key="1">
    <citation type="journal article" date="2012" name="J. Bacteriol.">
        <title>Draft Genome Sequence of Cecembia lonarensis Strain LW9T, Isolated from Lonar Lake, a Haloalkaline Lake in India.</title>
        <authorList>
            <person name="Shivaji S."/>
            <person name="Ara S."/>
            <person name="Singh A."/>
            <person name="Pinnaka A.K."/>
        </authorList>
    </citation>
    <scope>NUCLEOTIDE SEQUENCE [LARGE SCALE GENOMIC DNA]</scope>
    <source>
        <strain evidence="3 4">LW9</strain>
    </source>
</reference>
<dbReference type="Gene3D" id="3.40.50.2300">
    <property type="match status" value="1"/>
</dbReference>
<dbReference type="EMBL" id="AMGM01000086">
    <property type="protein sequence ID" value="EKB47837.1"/>
    <property type="molecule type" value="Genomic_DNA"/>
</dbReference>
<sequence length="145" mass="16786">MGKNYPAALILIDDDEAVNFLNRIVISHAGYKGDILTFKDSELAFDYLCGITSDFLPPVEHETTYLIFLDLKMPQFNGWSFLNRYLTLPESKRRRFKFVVLSSSIDPEDKSRAMQYQDVLHFVSKPLKAEKVNEVLEMFEVGRRA</sequence>
<evidence type="ECO:0000313" key="4">
    <source>
        <dbReference type="Proteomes" id="UP000004478"/>
    </source>
</evidence>